<dbReference type="Pfam" id="PF05378">
    <property type="entry name" value="Hydant_A_N"/>
    <property type="match status" value="1"/>
</dbReference>
<sequence>MTTSTSQWSLGIDVGGTFTDIVLSGRDGSLHSTKTPSTPDQSDGVLNGIAKVAGQIGATAESLLADCGIIVHGTTVATNALLEYRGAKVGLITTEGFRDELEFRRSYKESTFNPRLKAPHAICPRRLRIGVPERVTHDGTVLIPLDEDAVRRAVTFLLAEGCEAITVCFLFSFVAPDHERRVGEIIREMAPDLYVSLSCDVLPEIREYERVSTTVVNSYVGPAIQSYVSHLDDKLRGRGFTGELFIMQSNGGMLTASETGRKAVGTLLSGPAGGVTAAGWVGQLAGYRDLMVVDMGGTSYDVSVIQDLNPATTTESWLARYRIALPMLDIHTVGAGGGSIAWIDDGGALRVGPESAGSLPGPACYGRGGTRPTVTDANLVLGLLNPDFFLGGEMKLDAAAAERALTEHIAEPLGMPVLDAAQAVSEIVNSNMANASHLVTTRRGLDPRDFALVAAGGAGALHAGRQAELLGISSVIVPGAGPVFCALGDTVANLKVSGSRTYLARLADLDLGDLNRRFEEIETEARGRLAGQSVTDDFDLRRSLDLRYEGEVHEVVVPLRTRTRRITALNLEATIRSFHDLHETLFAHKDPDQPVELLTIRVDVLGLREPPRMKGMEFGDEDPASALKERRRIVYADGAHETNVYDGARLHAGHFITGPAAIESWGTTIIVCPGQEALIDAYGNCIIENGRAGAA</sequence>
<dbReference type="GO" id="GO:0017168">
    <property type="term" value="F:5-oxoprolinase (ATP-hydrolyzing) activity"/>
    <property type="evidence" value="ECO:0007669"/>
    <property type="project" value="TreeGrafter"/>
</dbReference>
<proteinExistence type="predicted"/>
<dbReference type="GO" id="GO:0006749">
    <property type="term" value="P:glutathione metabolic process"/>
    <property type="evidence" value="ECO:0007669"/>
    <property type="project" value="TreeGrafter"/>
</dbReference>
<dbReference type="SUPFAM" id="SSF53067">
    <property type="entry name" value="Actin-like ATPase domain"/>
    <property type="match status" value="1"/>
</dbReference>
<dbReference type="OrthoDB" id="9759608at2"/>
<feature type="domain" description="Acetophenone carboxylase-like C-terminal" evidence="3">
    <location>
        <begin position="514"/>
        <end position="682"/>
    </location>
</feature>
<dbReference type="PANTHER" id="PTHR11365">
    <property type="entry name" value="5-OXOPROLINASE RELATED"/>
    <property type="match status" value="1"/>
</dbReference>
<protein>
    <submittedName>
        <fullName evidence="4">N-methylhydantoinase A</fullName>
    </submittedName>
</protein>
<dbReference type="AlphaFoldDB" id="A0A1G6EAF4"/>
<gene>
    <name evidence="4" type="ORF">SAMN02982931_04280</name>
</gene>
<dbReference type="InterPro" id="IPR045079">
    <property type="entry name" value="Oxoprolinase-like"/>
</dbReference>
<dbReference type="PANTHER" id="PTHR11365:SF23">
    <property type="entry name" value="HYPOTHETICAL 5-OXOPROLINASE (EUROFUNG)-RELATED"/>
    <property type="match status" value="1"/>
</dbReference>
<dbReference type="InterPro" id="IPR049517">
    <property type="entry name" value="ACX-like_C"/>
</dbReference>
<dbReference type="GO" id="GO:0005829">
    <property type="term" value="C:cytosol"/>
    <property type="evidence" value="ECO:0007669"/>
    <property type="project" value="TreeGrafter"/>
</dbReference>
<reference evidence="4 5" key="1">
    <citation type="submission" date="2016-10" db="EMBL/GenBank/DDBJ databases">
        <authorList>
            <person name="de Groot N.N."/>
        </authorList>
    </citation>
    <scope>NUCLEOTIDE SEQUENCE [LARGE SCALE GENOMIC DNA]</scope>
    <source>
        <strain evidence="4 5">ATCC 35022</strain>
    </source>
</reference>
<dbReference type="Proteomes" id="UP000199071">
    <property type="component" value="Unassembled WGS sequence"/>
</dbReference>
<dbReference type="STRING" id="665467.SAMN02982931_04280"/>
<dbReference type="Pfam" id="PF01968">
    <property type="entry name" value="Hydantoinase_A"/>
    <property type="match status" value="1"/>
</dbReference>
<dbReference type="InterPro" id="IPR008040">
    <property type="entry name" value="Hydant_A_N"/>
</dbReference>
<dbReference type="Pfam" id="PF19278">
    <property type="entry name" value="Hydant_A_C"/>
    <property type="match status" value="1"/>
</dbReference>
<evidence type="ECO:0000313" key="4">
    <source>
        <dbReference type="EMBL" id="SDB54378.1"/>
    </source>
</evidence>
<name>A0A1G6EAF4_9HYPH</name>
<organism evidence="4 5">
    <name type="scientific">Bauldia litoralis</name>
    <dbReference type="NCBI Taxonomy" id="665467"/>
    <lineage>
        <taxon>Bacteria</taxon>
        <taxon>Pseudomonadati</taxon>
        <taxon>Pseudomonadota</taxon>
        <taxon>Alphaproteobacteria</taxon>
        <taxon>Hyphomicrobiales</taxon>
        <taxon>Kaistiaceae</taxon>
        <taxon>Bauldia</taxon>
    </lineage>
</organism>
<accession>A0A1G6EAF4</accession>
<dbReference type="InterPro" id="IPR002821">
    <property type="entry name" value="Hydantoinase_A"/>
</dbReference>
<dbReference type="RefSeq" id="WP_090879958.1">
    <property type="nucleotide sequence ID" value="NZ_FMXQ01000011.1"/>
</dbReference>
<feature type="domain" description="Hydantoinase A/oxoprolinase" evidence="1">
    <location>
        <begin position="210"/>
        <end position="495"/>
    </location>
</feature>
<evidence type="ECO:0000259" key="3">
    <source>
        <dbReference type="Pfam" id="PF19278"/>
    </source>
</evidence>
<evidence type="ECO:0000259" key="2">
    <source>
        <dbReference type="Pfam" id="PF05378"/>
    </source>
</evidence>
<evidence type="ECO:0000259" key="1">
    <source>
        <dbReference type="Pfam" id="PF01968"/>
    </source>
</evidence>
<dbReference type="EMBL" id="FMXQ01000011">
    <property type="protein sequence ID" value="SDB54378.1"/>
    <property type="molecule type" value="Genomic_DNA"/>
</dbReference>
<keyword evidence="5" id="KW-1185">Reference proteome</keyword>
<dbReference type="InterPro" id="IPR043129">
    <property type="entry name" value="ATPase_NBD"/>
</dbReference>
<feature type="domain" description="Hydantoinase/oxoprolinase N-terminal" evidence="2">
    <location>
        <begin position="10"/>
        <end position="189"/>
    </location>
</feature>
<evidence type="ECO:0000313" key="5">
    <source>
        <dbReference type="Proteomes" id="UP000199071"/>
    </source>
</evidence>